<keyword evidence="10" id="KW-1185">Reference proteome</keyword>
<feature type="compositionally biased region" description="Low complexity" evidence="6">
    <location>
        <begin position="24"/>
        <end position="40"/>
    </location>
</feature>
<dbReference type="HOGENOM" id="CLU_088744_0_0_1"/>
<feature type="compositionally biased region" description="Low complexity" evidence="6">
    <location>
        <begin position="1"/>
        <end position="11"/>
    </location>
</feature>
<dbReference type="eggNOG" id="ENOG502S8BI">
    <property type="taxonomic scope" value="Eukaryota"/>
</dbReference>
<accession>I1INH1</accession>
<organism evidence="8">
    <name type="scientific">Brachypodium distachyon</name>
    <name type="common">Purple false brome</name>
    <name type="synonym">Trachynia distachya</name>
    <dbReference type="NCBI Taxonomy" id="15368"/>
    <lineage>
        <taxon>Eukaryota</taxon>
        <taxon>Viridiplantae</taxon>
        <taxon>Streptophyta</taxon>
        <taxon>Embryophyta</taxon>
        <taxon>Tracheophyta</taxon>
        <taxon>Spermatophyta</taxon>
        <taxon>Magnoliopsida</taxon>
        <taxon>Liliopsida</taxon>
        <taxon>Poales</taxon>
        <taxon>Poaceae</taxon>
        <taxon>BOP clade</taxon>
        <taxon>Pooideae</taxon>
        <taxon>Stipodae</taxon>
        <taxon>Brachypodieae</taxon>
        <taxon>Brachypodium</taxon>
    </lineage>
</organism>
<feature type="compositionally biased region" description="Polar residues" evidence="6">
    <location>
        <begin position="152"/>
        <end position="163"/>
    </location>
</feature>
<evidence type="ECO:0000256" key="6">
    <source>
        <dbReference type="SAM" id="MobiDB-lite"/>
    </source>
</evidence>
<evidence type="ECO:0000313" key="9">
    <source>
        <dbReference type="EnsemblPlants" id="KQJ89413"/>
    </source>
</evidence>
<evidence type="ECO:0000256" key="1">
    <source>
        <dbReference type="ARBA" id="ARBA00022618"/>
    </source>
</evidence>
<dbReference type="EMBL" id="CM000883">
    <property type="protein sequence ID" value="KQJ89413.1"/>
    <property type="molecule type" value="Genomic_DNA"/>
</dbReference>
<dbReference type="AlphaFoldDB" id="I1INH1"/>
<keyword evidence="3" id="KW-0539">Nucleus</keyword>
<dbReference type="Gramene" id="KQJ89413">
    <property type="protein sequence ID" value="KQJ89413"/>
    <property type="gene ID" value="BRADI_4g25520v3"/>
</dbReference>
<evidence type="ECO:0000259" key="7">
    <source>
        <dbReference type="Pfam" id="PF25220"/>
    </source>
</evidence>
<dbReference type="GO" id="GO:0051301">
    <property type="term" value="P:cell division"/>
    <property type="evidence" value="ECO:0007669"/>
    <property type="project" value="UniProtKB-KW"/>
</dbReference>
<dbReference type="GO" id="GO:0005634">
    <property type="term" value="C:nucleus"/>
    <property type="evidence" value="ECO:0007669"/>
    <property type="project" value="UniProtKB-SubCell"/>
</dbReference>
<keyword evidence="2" id="KW-0498">Mitosis</keyword>
<dbReference type="OrthoDB" id="1903589at2759"/>
<feature type="compositionally biased region" description="Low complexity" evidence="6">
    <location>
        <begin position="48"/>
        <end position="95"/>
    </location>
</feature>
<reference evidence="8" key="2">
    <citation type="submission" date="2017-06" db="EMBL/GenBank/DDBJ databases">
        <title>WGS assembly of Brachypodium distachyon.</title>
        <authorList>
            <consortium name="The International Brachypodium Initiative"/>
            <person name="Lucas S."/>
            <person name="Harmon-Smith M."/>
            <person name="Lail K."/>
            <person name="Tice H."/>
            <person name="Grimwood J."/>
            <person name="Bruce D."/>
            <person name="Barry K."/>
            <person name="Shu S."/>
            <person name="Lindquist E."/>
            <person name="Wang M."/>
            <person name="Pitluck S."/>
            <person name="Vogel J.P."/>
            <person name="Garvin D.F."/>
            <person name="Mockler T.C."/>
            <person name="Schmutz J."/>
            <person name="Rokhsar D."/>
            <person name="Bevan M.W."/>
        </authorList>
    </citation>
    <scope>NUCLEOTIDE SEQUENCE</scope>
    <source>
        <strain evidence="8">Bd21</strain>
    </source>
</reference>
<evidence type="ECO:0000256" key="3">
    <source>
        <dbReference type="ARBA" id="ARBA00023242"/>
    </source>
</evidence>
<dbReference type="Proteomes" id="UP000008810">
    <property type="component" value="Chromosome 4"/>
</dbReference>
<reference evidence="9" key="3">
    <citation type="submission" date="2018-08" db="UniProtKB">
        <authorList>
            <consortium name="EnsemblPlants"/>
        </authorList>
    </citation>
    <scope>IDENTIFICATION</scope>
    <source>
        <strain evidence="9">cv. Bd21</strain>
    </source>
</reference>
<protein>
    <recommendedName>
        <fullName evidence="7">Sororin C-terminal region domain-containing protein</fullName>
    </recommendedName>
</protein>
<dbReference type="EnsemblPlants" id="KQJ89413">
    <property type="protein sequence ID" value="KQJ89413"/>
    <property type="gene ID" value="BRADI_4g25520v3"/>
</dbReference>
<evidence type="ECO:0000256" key="2">
    <source>
        <dbReference type="ARBA" id="ARBA00022776"/>
    </source>
</evidence>
<dbReference type="FunCoup" id="I1INH1">
    <property type="interactions" value="168"/>
</dbReference>
<evidence type="ECO:0000256" key="5">
    <source>
        <dbReference type="ARBA" id="ARBA00093465"/>
    </source>
</evidence>
<dbReference type="Pfam" id="PF25220">
    <property type="entry name" value="Sororin_C"/>
    <property type="match status" value="1"/>
</dbReference>
<dbReference type="RefSeq" id="XP_003576312.1">
    <property type="nucleotide sequence ID" value="XM_003576264.4"/>
</dbReference>
<dbReference type="GeneID" id="100843900"/>
<feature type="compositionally biased region" description="Polar residues" evidence="6">
    <location>
        <begin position="96"/>
        <end position="106"/>
    </location>
</feature>
<name>I1INH1_BRADI</name>
<keyword evidence="1" id="KW-0132">Cell division</keyword>
<proteinExistence type="inferred from homology"/>
<evidence type="ECO:0000256" key="4">
    <source>
        <dbReference type="ARBA" id="ARBA00023306"/>
    </source>
</evidence>
<gene>
    <name evidence="9" type="primary">LOC100843900</name>
    <name evidence="8" type="ORF">BRADI_4g25520v3</name>
</gene>
<sequence>MESSSTTTAATPPVKTVGKRPRRALAAAPLRDLTNFLPSSPTTPAPRSPSARRALPAHDASACSSAASAASATPPVSKPSAAVVVEEQVEQPSSVKSPISTVYTSRKSQRRTATTRRNPTGVKAPFSAGASASCPPPGKAARAGTSRKASAAQGSHPISSSAPCLQAKTKRHMRMKENSSSARPKLPDDFIEKQRAYFREIDAFELPEEEASETD</sequence>
<dbReference type="ExpressionAtlas" id="I1INH1">
    <property type="expression patterns" value="baseline"/>
</dbReference>
<dbReference type="PANTHER" id="PTHR35740">
    <property type="entry name" value="OS12G0111700 PROTEIN"/>
    <property type="match status" value="1"/>
</dbReference>
<reference evidence="8 9" key="1">
    <citation type="journal article" date="2010" name="Nature">
        <title>Genome sequencing and analysis of the model grass Brachypodium distachyon.</title>
        <authorList>
            <consortium name="International Brachypodium Initiative"/>
        </authorList>
    </citation>
    <scope>NUCLEOTIDE SEQUENCE [LARGE SCALE GENOMIC DNA]</scope>
    <source>
        <strain evidence="8 9">Bd21</strain>
    </source>
</reference>
<feature type="domain" description="Sororin C-terminal region" evidence="7">
    <location>
        <begin position="186"/>
        <end position="209"/>
    </location>
</feature>
<keyword evidence="4" id="KW-0131">Cell cycle</keyword>
<evidence type="ECO:0000313" key="10">
    <source>
        <dbReference type="Proteomes" id="UP000008810"/>
    </source>
</evidence>
<feature type="region of interest" description="Disordered" evidence="6">
    <location>
        <begin position="1"/>
        <end position="188"/>
    </location>
</feature>
<dbReference type="PANTHER" id="PTHR35740:SF1">
    <property type="entry name" value="OS12G0111700 PROTEIN"/>
    <property type="match status" value="1"/>
</dbReference>
<dbReference type="InterPro" id="IPR057337">
    <property type="entry name" value="Sororin_C"/>
</dbReference>
<comment type="similarity">
    <text evidence="5">Belongs to the sororin family.</text>
</comment>
<dbReference type="OMA" id="FESPTIC"/>
<evidence type="ECO:0000313" key="8">
    <source>
        <dbReference type="EMBL" id="KQJ89413.1"/>
    </source>
</evidence>
<dbReference type="KEGG" id="bdi:100843900"/>